<evidence type="ECO:0000256" key="7">
    <source>
        <dbReference type="ARBA" id="ARBA00022670"/>
    </source>
</evidence>
<dbReference type="InterPro" id="IPR001930">
    <property type="entry name" value="Peptidase_M1"/>
</dbReference>
<dbReference type="GO" id="GO:0070006">
    <property type="term" value="F:metalloaminopeptidase activity"/>
    <property type="evidence" value="ECO:0007669"/>
    <property type="project" value="TreeGrafter"/>
</dbReference>
<dbReference type="HOGENOM" id="CLU_394736_0_0_10"/>
<gene>
    <name evidence="14" type="ORF">Gilli_3157</name>
</gene>
<evidence type="ECO:0000313" key="14">
    <source>
        <dbReference type="EMBL" id="EHQ03764.1"/>
    </source>
</evidence>
<dbReference type="STRING" id="865937.Gilli_3157"/>
<evidence type="ECO:0000256" key="2">
    <source>
        <dbReference type="ARBA" id="ARBA00001947"/>
    </source>
</evidence>
<evidence type="ECO:0000259" key="12">
    <source>
        <dbReference type="Pfam" id="PF01433"/>
    </source>
</evidence>
<evidence type="ECO:0000256" key="6">
    <source>
        <dbReference type="ARBA" id="ARBA00022438"/>
    </source>
</evidence>
<comment type="cofactor">
    <cofactor evidence="2">
        <name>Zn(2+)</name>
        <dbReference type="ChEBI" id="CHEBI:29105"/>
    </cofactor>
</comment>
<dbReference type="GO" id="GO:0005737">
    <property type="term" value="C:cytoplasm"/>
    <property type="evidence" value="ECO:0007669"/>
    <property type="project" value="TreeGrafter"/>
</dbReference>
<dbReference type="InterPro" id="IPR050344">
    <property type="entry name" value="Peptidase_M1_aminopeptidases"/>
</dbReference>
<dbReference type="EMBL" id="JH594606">
    <property type="protein sequence ID" value="EHQ03764.1"/>
    <property type="molecule type" value="Genomic_DNA"/>
</dbReference>
<proteinExistence type="inferred from homology"/>
<dbReference type="InterPro" id="IPR027268">
    <property type="entry name" value="Peptidase_M4/M1_CTD_sf"/>
</dbReference>
<evidence type="ECO:0000256" key="3">
    <source>
        <dbReference type="ARBA" id="ARBA00010136"/>
    </source>
</evidence>
<dbReference type="SUPFAM" id="SSF55486">
    <property type="entry name" value="Metalloproteases ('zincins'), catalytic domain"/>
    <property type="match status" value="1"/>
</dbReference>
<dbReference type="GO" id="GO:0008270">
    <property type="term" value="F:zinc ion binding"/>
    <property type="evidence" value="ECO:0007669"/>
    <property type="project" value="InterPro"/>
</dbReference>
<protein>
    <recommendedName>
        <fullName evidence="5">Aminopeptidase N</fullName>
        <ecNumber evidence="4">3.4.11.2</ecNumber>
    </recommendedName>
</protein>
<keyword evidence="6 14" id="KW-0031">Aminopeptidase</keyword>
<keyword evidence="9" id="KW-0378">Hydrolase</keyword>
<feature type="domain" description="Peptidase M1 membrane alanine aminopeptidase" evidence="12">
    <location>
        <begin position="259"/>
        <end position="458"/>
    </location>
</feature>
<dbReference type="PANTHER" id="PTHR11533">
    <property type="entry name" value="PROTEASE M1 ZINC METALLOPROTEASE"/>
    <property type="match status" value="1"/>
</dbReference>
<dbReference type="GO" id="GO:0043171">
    <property type="term" value="P:peptide catabolic process"/>
    <property type="evidence" value="ECO:0007669"/>
    <property type="project" value="TreeGrafter"/>
</dbReference>
<dbReference type="Gene3D" id="1.10.390.10">
    <property type="entry name" value="Neutral Protease Domain 2"/>
    <property type="match status" value="1"/>
</dbReference>
<keyword evidence="11" id="KW-0482">Metalloprotease</keyword>
<keyword evidence="10" id="KW-0862">Zinc</keyword>
<dbReference type="GO" id="GO:0006508">
    <property type="term" value="P:proteolysis"/>
    <property type="evidence" value="ECO:0007669"/>
    <property type="project" value="UniProtKB-KW"/>
</dbReference>
<sequence length="720" mass="83177">MAGFCNLPELRPTIFMRSKFLLLFLLLTIPGFAQYDASRDQNKVVDFKDVLAEVSIFPAEERVEGTVDFSFDILQKVDSIFIDAKNMEFENVVFNGKPVKFHNDTSRLWLISNFEASEENSLEFSYSAQPKQAMYFINWNFPGKPEVLKQVWTQGQGRNTSNWLPSFDDMREKLVFDLKINFSSGYDVIANGKLIETKILNDSITQWNYDMLQPMSSYLVAVAAGDYEHKKIESVTGTPISLYYNASDEDKVEPTYRYSKEIFEFLEKEIGVPYPWQNYKQIPVQDFLYAGMENTGTTIFSNSMMVDSIAFNDRSYVNVNAHELAHQWFGNLITETNGSNHWLHEGFATYYALLAEKELFGEDHFYWKLYETAEQLKELSDSGKGEALLKVGAGSLTYYQKGAWALHILKEKLGEEAFKMGVKNYLEKYAYKNVTTDEFLLEMENSSGTDLSQFKKEWLLQSAFQGTQALNSLRNSEFITAYLEIAALREFPLSSKAERLFTALDFPVNDYIGMEAIYQLAGEQNAEALKLYKKAFSSGNLYVRQAIALSLQPIPAELKSDFSSLLDDNSYLTIENTLLKLWMQFPEQADEFLEKTKDMEGFSNKNIRMLWLVLNLVSPEVNPEHTGDYYKELSGYTGEYFPFEVRENAFGYLYQLNAFSDQNLLDLINATQHHTYKFRDFSRKLLDTLLKEEEYRKSYVALKQRISGRELEFLNTKLNL</sequence>
<reference evidence="15" key="1">
    <citation type="journal article" date="2012" name="Stand. Genomic Sci.">
        <title>Genome sequence of the Antarctic rhodopsins-containing flavobacterium Gillisia limnaea type strain (R-8282(T)).</title>
        <authorList>
            <person name="Riedel T."/>
            <person name="Held B."/>
            <person name="Nolan M."/>
            <person name="Lucas S."/>
            <person name="Lapidus A."/>
            <person name="Tice H."/>
            <person name="Del Rio T.G."/>
            <person name="Cheng J.F."/>
            <person name="Han C."/>
            <person name="Tapia R."/>
            <person name="Goodwin L.A."/>
            <person name="Pitluck S."/>
            <person name="Liolios K."/>
            <person name="Mavromatis K."/>
            <person name="Pagani I."/>
            <person name="Ivanova N."/>
            <person name="Mikhailova N."/>
            <person name="Pati A."/>
            <person name="Chen A."/>
            <person name="Palaniappan K."/>
            <person name="Land M."/>
            <person name="Rohde M."/>
            <person name="Tindall B.J."/>
            <person name="Detter J.C."/>
            <person name="Goker M."/>
            <person name="Bristow J."/>
            <person name="Eisen J.A."/>
            <person name="Markowitz V."/>
            <person name="Hugenholtz P."/>
            <person name="Kyrpides N.C."/>
            <person name="Klenk H.P."/>
            <person name="Woyke T."/>
        </authorList>
    </citation>
    <scope>NUCLEOTIDE SEQUENCE [LARGE SCALE GENOMIC DNA]</scope>
    <source>
        <strain evidence="15">DSM 15749 / LMG 21470 / R-8282</strain>
    </source>
</reference>
<dbReference type="InterPro" id="IPR014782">
    <property type="entry name" value="Peptidase_M1_dom"/>
</dbReference>
<dbReference type="InterPro" id="IPR042097">
    <property type="entry name" value="Aminopeptidase_N-like_N_sf"/>
</dbReference>
<dbReference type="GO" id="GO:0016020">
    <property type="term" value="C:membrane"/>
    <property type="evidence" value="ECO:0007669"/>
    <property type="project" value="TreeGrafter"/>
</dbReference>
<dbReference type="SUPFAM" id="SSF63737">
    <property type="entry name" value="Leukotriene A4 hydrolase N-terminal domain"/>
    <property type="match status" value="1"/>
</dbReference>
<accession>H2BTV0</accession>
<evidence type="ECO:0000256" key="4">
    <source>
        <dbReference type="ARBA" id="ARBA00012564"/>
    </source>
</evidence>
<keyword evidence="8" id="KW-0479">Metal-binding</keyword>
<dbReference type="PRINTS" id="PR00756">
    <property type="entry name" value="ALADIPTASE"/>
</dbReference>
<keyword evidence="7" id="KW-0645">Protease</keyword>
<dbReference type="GO" id="GO:0042277">
    <property type="term" value="F:peptide binding"/>
    <property type="evidence" value="ECO:0007669"/>
    <property type="project" value="TreeGrafter"/>
</dbReference>
<evidence type="ECO:0000256" key="1">
    <source>
        <dbReference type="ARBA" id="ARBA00000098"/>
    </source>
</evidence>
<dbReference type="Pfam" id="PF17900">
    <property type="entry name" value="Peptidase_M1_N"/>
    <property type="match status" value="1"/>
</dbReference>
<evidence type="ECO:0000259" key="13">
    <source>
        <dbReference type="Pfam" id="PF17900"/>
    </source>
</evidence>
<dbReference type="AlphaFoldDB" id="H2BTV0"/>
<dbReference type="GO" id="GO:0016285">
    <property type="term" value="F:alanyl aminopeptidase activity"/>
    <property type="evidence" value="ECO:0007669"/>
    <property type="project" value="UniProtKB-EC"/>
</dbReference>
<evidence type="ECO:0000256" key="10">
    <source>
        <dbReference type="ARBA" id="ARBA00022833"/>
    </source>
</evidence>
<keyword evidence="15" id="KW-1185">Reference proteome</keyword>
<evidence type="ECO:0000313" key="15">
    <source>
        <dbReference type="Proteomes" id="UP000003844"/>
    </source>
</evidence>
<evidence type="ECO:0000256" key="9">
    <source>
        <dbReference type="ARBA" id="ARBA00022801"/>
    </source>
</evidence>
<dbReference type="eggNOG" id="COG0308">
    <property type="taxonomic scope" value="Bacteria"/>
</dbReference>
<dbReference type="EC" id="3.4.11.2" evidence="4"/>
<dbReference type="GO" id="GO:0005615">
    <property type="term" value="C:extracellular space"/>
    <property type="evidence" value="ECO:0007669"/>
    <property type="project" value="TreeGrafter"/>
</dbReference>
<dbReference type="Gene3D" id="2.60.40.1730">
    <property type="entry name" value="tricorn interacting facor f3 domain"/>
    <property type="match status" value="1"/>
</dbReference>
<comment type="catalytic activity">
    <reaction evidence="1">
        <text>Release of an N-terminal amino acid, Xaa-|-Yaa- from a peptide, amide or arylamide. Xaa is preferably Ala, but may be most amino acids including Pro (slow action). When a terminal hydrophobic residue is followed by a prolyl residue, the two may be released as an intact Xaa-Pro dipeptide.</text>
        <dbReference type="EC" id="3.4.11.2"/>
    </reaction>
</comment>
<dbReference type="Pfam" id="PF01433">
    <property type="entry name" value="Peptidase_M1"/>
    <property type="match status" value="1"/>
</dbReference>
<feature type="domain" description="Aminopeptidase N-like N-terminal" evidence="13">
    <location>
        <begin position="53"/>
        <end position="219"/>
    </location>
</feature>
<dbReference type="CDD" id="cd09603">
    <property type="entry name" value="M1_APN_like"/>
    <property type="match status" value="1"/>
</dbReference>
<organism evidence="14 15">
    <name type="scientific">Gillisia limnaea (strain DSM 15749 / LMG 21470 / R-8282)</name>
    <dbReference type="NCBI Taxonomy" id="865937"/>
    <lineage>
        <taxon>Bacteria</taxon>
        <taxon>Pseudomonadati</taxon>
        <taxon>Bacteroidota</taxon>
        <taxon>Flavobacteriia</taxon>
        <taxon>Flavobacteriales</taxon>
        <taxon>Flavobacteriaceae</taxon>
        <taxon>Gillisia</taxon>
    </lineage>
</organism>
<dbReference type="InterPro" id="IPR045357">
    <property type="entry name" value="Aminopeptidase_N-like_N"/>
</dbReference>
<evidence type="ECO:0000256" key="11">
    <source>
        <dbReference type="ARBA" id="ARBA00023049"/>
    </source>
</evidence>
<evidence type="ECO:0000256" key="8">
    <source>
        <dbReference type="ARBA" id="ARBA00022723"/>
    </source>
</evidence>
<dbReference type="PANTHER" id="PTHR11533:SF174">
    <property type="entry name" value="PUROMYCIN-SENSITIVE AMINOPEPTIDASE-RELATED"/>
    <property type="match status" value="1"/>
</dbReference>
<evidence type="ECO:0000256" key="5">
    <source>
        <dbReference type="ARBA" id="ARBA00015611"/>
    </source>
</evidence>
<name>H2BTV0_GILLR</name>
<dbReference type="Proteomes" id="UP000003844">
    <property type="component" value="Unassembled WGS sequence"/>
</dbReference>
<comment type="similarity">
    <text evidence="3">Belongs to the peptidase M1 family.</text>
</comment>